<evidence type="ECO:0000313" key="2">
    <source>
        <dbReference type="EnsemblProtists" id="HpaP803498"/>
    </source>
</evidence>
<protein>
    <submittedName>
        <fullName evidence="2">Uncharacterized protein</fullName>
    </submittedName>
</protein>
<evidence type="ECO:0000313" key="3">
    <source>
        <dbReference type="Proteomes" id="UP000011713"/>
    </source>
</evidence>
<evidence type="ECO:0000256" key="1">
    <source>
        <dbReference type="SAM" id="MobiDB-lite"/>
    </source>
</evidence>
<dbReference type="InParanoid" id="M4BB37"/>
<dbReference type="EMBL" id="JH598083">
    <property type="status" value="NOT_ANNOTATED_CDS"/>
    <property type="molecule type" value="Genomic_DNA"/>
</dbReference>
<dbReference type="eggNOG" id="ENOG502QW79">
    <property type="taxonomic scope" value="Eukaryota"/>
</dbReference>
<feature type="region of interest" description="Disordered" evidence="1">
    <location>
        <begin position="72"/>
        <end position="92"/>
    </location>
</feature>
<proteinExistence type="predicted"/>
<dbReference type="AlphaFoldDB" id="M4BB37"/>
<reference evidence="3" key="1">
    <citation type="journal article" date="2010" name="Science">
        <title>Signatures of adaptation to obligate biotrophy in the Hyaloperonospora arabidopsidis genome.</title>
        <authorList>
            <person name="Baxter L."/>
            <person name="Tripathy S."/>
            <person name="Ishaque N."/>
            <person name="Boot N."/>
            <person name="Cabral A."/>
            <person name="Kemen E."/>
            <person name="Thines M."/>
            <person name="Ah-Fong A."/>
            <person name="Anderson R."/>
            <person name="Badejoko W."/>
            <person name="Bittner-Eddy P."/>
            <person name="Boore J.L."/>
            <person name="Chibucos M.C."/>
            <person name="Coates M."/>
            <person name="Dehal P."/>
            <person name="Delehaunty K."/>
            <person name="Dong S."/>
            <person name="Downton P."/>
            <person name="Dumas B."/>
            <person name="Fabro G."/>
            <person name="Fronick C."/>
            <person name="Fuerstenberg S.I."/>
            <person name="Fulton L."/>
            <person name="Gaulin E."/>
            <person name="Govers F."/>
            <person name="Hughes L."/>
            <person name="Humphray S."/>
            <person name="Jiang R.H."/>
            <person name="Judelson H."/>
            <person name="Kamoun S."/>
            <person name="Kyung K."/>
            <person name="Meijer H."/>
            <person name="Minx P."/>
            <person name="Morris P."/>
            <person name="Nelson J."/>
            <person name="Phuntumart V."/>
            <person name="Qutob D."/>
            <person name="Rehmany A."/>
            <person name="Rougon-Cardoso A."/>
            <person name="Ryden P."/>
            <person name="Torto-Alalibo T."/>
            <person name="Studholme D."/>
            <person name="Wang Y."/>
            <person name="Win J."/>
            <person name="Wood J."/>
            <person name="Clifton S.W."/>
            <person name="Rogers J."/>
            <person name="Van den Ackerveken G."/>
            <person name="Jones J.D."/>
            <person name="McDowell J.M."/>
            <person name="Beynon J."/>
            <person name="Tyler B.M."/>
        </authorList>
    </citation>
    <scope>NUCLEOTIDE SEQUENCE [LARGE SCALE GENOMIC DNA]</scope>
    <source>
        <strain evidence="3">Emoy2</strain>
    </source>
</reference>
<keyword evidence="3" id="KW-1185">Reference proteome</keyword>
<dbReference type="HOGENOM" id="CLU_084068_0_0_1"/>
<dbReference type="OMA" id="HACIERT"/>
<dbReference type="PANTHER" id="PTHR34204">
    <property type="entry name" value="RNA-BINDING ASCH DOMAIN PROTEIN"/>
    <property type="match status" value="1"/>
</dbReference>
<name>M4BB37_HYAAE</name>
<dbReference type="Proteomes" id="UP000011713">
    <property type="component" value="Unassembled WGS sequence"/>
</dbReference>
<feature type="compositionally biased region" description="Basic and acidic residues" evidence="1">
    <location>
        <begin position="72"/>
        <end position="82"/>
    </location>
</feature>
<dbReference type="EnsemblProtists" id="HpaT803498">
    <property type="protein sequence ID" value="HpaP803498"/>
    <property type="gene ID" value="HpaG803498"/>
</dbReference>
<sequence length="330" mass="36392">MSSRESRWLVTVALQLTRHMWRSHFEKMQSHSVLPAHASPLICVERALRTYFASEQSVQDAEDPVRFRAQMLHRDDDVDDTKGSNGEDEIKGGRSVHETLMGISGAAYVTQLAVILSAWNETGTNPLLSLSTVTDTAEVLALAIEGVTPEFTSRQMVLAISTDIIHEFVATIQTGVEEATLAVVTSLVDRIGGSRGLLTLLGFQQTVGSRKIPPLTLRQCLAAFTQRHTPKEPLMVGARAFSKHCARSSSGWWGKLGGNDHAKNAIAQAKVRELLACATWKNIHSLPHALATMEIRNALGYGARWDAETHTFRGFLEPPMANGHEIKWRH</sequence>
<organism evidence="2 3">
    <name type="scientific">Hyaloperonospora arabidopsidis (strain Emoy2)</name>
    <name type="common">Downy mildew agent</name>
    <name type="synonym">Peronospora arabidopsidis</name>
    <dbReference type="NCBI Taxonomy" id="559515"/>
    <lineage>
        <taxon>Eukaryota</taxon>
        <taxon>Sar</taxon>
        <taxon>Stramenopiles</taxon>
        <taxon>Oomycota</taxon>
        <taxon>Peronosporomycetes</taxon>
        <taxon>Peronosporales</taxon>
        <taxon>Peronosporaceae</taxon>
        <taxon>Hyaloperonospora</taxon>
    </lineage>
</organism>
<dbReference type="PANTHER" id="PTHR34204:SF2">
    <property type="entry name" value="RNA-BINDING ASCH DOMAIN PROTEIN"/>
    <property type="match status" value="1"/>
</dbReference>
<reference evidence="2" key="2">
    <citation type="submission" date="2015-06" db="UniProtKB">
        <authorList>
            <consortium name="EnsemblProtists"/>
        </authorList>
    </citation>
    <scope>IDENTIFICATION</scope>
    <source>
        <strain evidence="2">Emoy2</strain>
    </source>
</reference>
<accession>M4BB37</accession>
<dbReference type="VEuPathDB" id="FungiDB:HpaG803498"/>